<keyword evidence="2" id="KW-1185">Reference proteome</keyword>
<sequence>MVHHHPNPIVPAVTTITATMIIKDSKTVPAEEEVYTRIATMIIVIINAMNFIIHKIPNGVNVEKDMASDNEMAMSTAIMLACLTKMSNPSTAVTPTKPLNFK</sequence>
<dbReference type="EMBL" id="KN837296">
    <property type="protein sequence ID" value="KIJ28868.1"/>
    <property type="molecule type" value="Genomic_DNA"/>
</dbReference>
<gene>
    <name evidence="1" type="ORF">M422DRAFT_269840</name>
</gene>
<dbReference type="Proteomes" id="UP000054279">
    <property type="component" value="Unassembled WGS sequence"/>
</dbReference>
<name>A0A0C9THA5_SPHS4</name>
<reference evidence="1 2" key="1">
    <citation type="submission" date="2014-06" db="EMBL/GenBank/DDBJ databases">
        <title>Evolutionary Origins and Diversification of the Mycorrhizal Mutualists.</title>
        <authorList>
            <consortium name="DOE Joint Genome Institute"/>
            <consortium name="Mycorrhizal Genomics Consortium"/>
            <person name="Kohler A."/>
            <person name="Kuo A."/>
            <person name="Nagy L.G."/>
            <person name="Floudas D."/>
            <person name="Copeland A."/>
            <person name="Barry K.W."/>
            <person name="Cichocki N."/>
            <person name="Veneault-Fourrey C."/>
            <person name="LaButti K."/>
            <person name="Lindquist E.A."/>
            <person name="Lipzen A."/>
            <person name="Lundell T."/>
            <person name="Morin E."/>
            <person name="Murat C."/>
            <person name="Riley R."/>
            <person name="Ohm R."/>
            <person name="Sun H."/>
            <person name="Tunlid A."/>
            <person name="Henrissat B."/>
            <person name="Grigoriev I.V."/>
            <person name="Hibbett D.S."/>
            <person name="Martin F."/>
        </authorList>
    </citation>
    <scope>NUCLEOTIDE SEQUENCE [LARGE SCALE GENOMIC DNA]</scope>
    <source>
        <strain evidence="1 2">SS14</strain>
    </source>
</reference>
<accession>A0A0C9THA5</accession>
<evidence type="ECO:0000313" key="1">
    <source>
        <dbReference type="EMBL" id="KIJ28868.1"/>
    </source>
</evidence>
<dbReference type="AlphaFoldDB" id="A0A0C9THA5"/>
<dbReference type="HOGENOM" id="CLU_2279264_0_0_1"/>
<proteinExistence type="predicted"/>
<evidence type="ECO:0000313" key="2">
    <source>
        <dbReference type="Proteomes" id="UP000054279"/>
    </source>
</evidence>
<organism evidence="1 2">
    <name type="scientific">Sphaerobolus stellatus (strain SS14)</name>
    <dbReference type="NCBI Taxonomy" id="990650"/>
    <lineage>
        <taxon>Eukaryota</taxon>
        <taxon>Fungi</taxon>
        <taxon>Dikarya</taxon>
        <taxon>Basidiomycota</taxon>
        <taxon>Agaricomycotina</taxon>
        <taxon>Agaricomycetes</taxon>
        <taxon>Phallomycetidae</taxon>
        <taxon>Geastrales</taxon>
        <taxon>Sphaerobolaceae</taxon>
        <taxon>Sphaerobolus</taxon>
    </lineage>
</organism>
<protein>
    <submittedName>
        <fullName evidence="1">Uncharacterized protein</fullName>
    </submittedName>
</protein>